<dbReference type="STRING" id="33903.AQJ43_29595"/>
<feature type="region of interest" description="Disordered" evidence="1">
    <location>
        <begin position="392"/>
        <end position="437"/>
    </location>
</feature>
<evidence type="ECO:0000256" key="1">
    <source>
        <dbReference type="SAM" id="MobiDB-lite"/>
    </source>
</evidence>
<feature type="compositionally biased region" description="Low complexity" evidence="1">
    <location>
        <begin position="392"/>
        <end position="414"/>
    </location>
</feature>
<comment type="caution">
    <text evidence="2">The sequence shown here is derived from an EMBL/GenBank/DDBJ whole genome shotgun (WGS) entry which is preliminary data.</text>
</comment>
<evidence type="ECO:0000313" key="3">
    <source>
        <dbReference type="Proteomes" id="UP000299211"/>
    </source>
</evidence>
<dbReference type="AlphaFoldDB" id="A0A4D4N6A1"/>
<evidence type="ECO:0008006" key="4">
    <source>
        <dbReference type="Google" id="ProtNLM"/>
    </source>
</evidence>
<evidence type="ECO:0000313" key="2">
    <source>
        <dbReference type="EMBL" id="GDY80081.1"/>
    </source>
</evidence>
<dbReference type="EMBL" id="BJHY01000002">
    <property type="protein sequence ID" value="GDY80081.1"/>
    <property type="molecule type" value="Genomic_DNA"/>
</dbReference>
<gene>
    <name evidence="2" type="ORF">SAV31267_095660</name>
</gene>
<sequence length="437" mass="46048">MDCTPGGGATPDPIRMTAADAQYAKQWSAGHGLTLDMVFNGGGSEDYKAEHGGADPTADQLIADKSAFRWVNHTYQHPFLGCVQDVSVVPWKCSTDASGKIQWVSQADITSQITQNRTWAGGKGLALDNTELVTGEHSGMKVLPQQPDDNPNLAPSLNATGVKWLASDNSRDPQQRQIGSALTAPRFPMNVYYNAGHATEEVDEYNFVYTSRANGGSGICEGSSTTTCLSAPLDPQTGYTSYIVPLESRIALGHALSNDPRPVYMHQSNLAEDRIAYPVLDKILGDYTSLYAANTPLVNLRMKDIGTELKYRAAWAAAVKNNQVTAYRIGNTVTISSPNGTQTSATMPAGTTQKQLIGSTAFGAAYAGQLSGWTTPGTLQTSITLQLTTQATPAAPTGTGTGTGTAKVAAPAPALRVPSGVASPVPAGPGDTARRKR</sequence>
<protein>
    <recommendedName>
        <fullName evidence="4">Secreted protein</fullName>
    </recommendedName>
</protein>
<proteinExistence type="predicted"/>
<accession>A0A4D4N6A1</accession>
<name>A0A4D4N6A1_STRAX</name>
<reference evidence="2 3" key="1">
    <citation type="submission" date="2019-04" db="EMBL/GenBank/DDBJ databases">
        <title>Draft genome sequences of Streptomyces avermitilis ATCC 31267.</title>
        <authorList>
            <person name="Komaki H."/>
            <person name="Tamura T."/>
            <person name="Hosoyama A."/>
        </authorList>
    </citation>
    <scope>NUCLEOTIDE SEQUENCE [LARGE SCALE GENOMIC DNA]</scope>
    <source>
        <strain evidence="2 3">ATCC 31267</strain>
    </source>
</reference>
<organism evidence="2 3">
    <name type="scientific">Streptomyces avermitilis</name>
    <dbReference type="NCBI Taxonomy" id="33903"/>
    <lineage>
        <taxon>Bacteria</taxon>
        <taxon>Bacillati</taxon>
        <taxon>Actinomycetota</taxon>
        <taxon>Actinomycetes</taxon>
        <taxon>Kitasatosporales</taxon>
        <taxon>Streptomycetaceae</taxon>
        <taxon>Streptomyces</taxon>
    </lineage>
</organism>
<dbReference type="Proteomes" id="UP000299211">
    <property type="component" value="Unassembled WGS sequence"/>
</dbReference>